<dbReference type="Proteomes" id="UP001344817">
    <property type="component" value="Unassembled WGS sequence"/>
</dbReference>
<accession>A0ABU7MKG0</accession>
<name>A0ABU7MKG0_9BACT</name>
<proteinExistence type="predicted"/>
<protein>
    <recommendedName>
        <fullName evidence="3">Site-specific DNA-methyltransferase (adenine-specific)</fullName>
    </recommendedName>
</protein>
<gene>
    <name evidence="1" type="ORF">V2E24_00280</name>
</gene>
<dbReference type="RefSeq" id="WP_330500429.1">
    <property type="nucleotide sequence ID" value="NZ_JAZDWZ010000001.1"/>
</dbReference>
<comment type="caution">
    <text evidence="1">The sequence shown here is derived from an EMBL/GenBank/DDBJ whole genome shotgun (WGS) entry which is preliminary data.</text>
</comment>
<evidence type="ECO:0000313" key="2">
    <source>
        <dbReference type="Proteomes" id="UP001344817"/>
    </source>
</evidence>
<reference evidence="1" key="1">
    <citation type="submission" date="2024-01" db="EMBL/GenBank/DDBJ databases">
        <title>Genome sequence of Mycoplasma ciconiae type strain DSM 25251.</title>
        <authorList>
            <person name="Spergser J."/>
        </authorList>
    </citation>
    <scope>NUCLEOTIDE SEQUENCE [LARGE SCALE GENOMIC DNA]</scope>
    <source>
        <strain evidence="1">DSM 25251</strain>
    </source>
</reference>
<sequence>MANESNFRVLKDALSVRPVYVWTQKHIEGHFLLCFLSTVLVNYILNVLNSKLIEYGVVGEKVTLHYFRKVISETLKVVEIVNDKKISQNYIINKDNEKLINDFFSWKDLVKDQI</sequence>
<evidence type="ECO:0000313" key="1">
    <source>
        <dbReference type="EMBL" id="MEE3928014.1"/>
    </source>
</evidence>
<organism evidence="1 2">
    <name type="scientific">Mycoplasmopsis ciconiae</name>
    <dbReference type="NCBI Taxonomy" id="561067"/>
    <lineage>
        <taxon>Bacteria</taxon>
        <taxon>Bacillati</taxon>
        <taxon>Mycoplasmatota</taxon>
        <taxon>Mycoplasmoidales</taxon>
        <taxon>Metamycoplasmataceae</taxon>
        <taxon>Mycoplasmopsis</taxon>
    </lineage>
</organism>
<dbReference type="EMBL" id="JAZDWZ010000001">
    <property type="protein sequence ID" value="MEE3928014.1"/>
    <property type="molecule type" value="Genomic_DNA"/>
</dbReference>
<keyword evidence="2" id="KW-1185">Reference proteome</keyword>
<evidence type="ECO:0008006" key="3">
    <source>
        <dbReference type="Google" id="ProtNLM"/>
    </source>
</evidence>